<evidence type="ECO:0000256" key="3">
    <source>
        <dbReference type="ARBA" id="ARBA00023002"/>
    </source>
</evidence>
<dbReference type="SUPFAM" id="SSF48179">
    <property type="entry name" value="6-phosphogluconate dehydrogenase C-terminal domain-like"/>
    <property type="match status" value="1"/>
</dbReference>
<dbReference type="NCBIfam" id="TIGR00745">
    <property type="entry name" value="apbA_panE"/>
    <property type="match status" value="1"/>
</dbReference>
<reference evidence="7 8" key="1">
    <citation type="submission" date="2019-04" db="EMBL/GenBank/DDBJ databases">
        <title>Fungal friends and foes A comparative genomics study of 23 Aspergillus species from section Flavi.</title>
        <authorList>
            <consortium name="DOE Joint Genome Institute"/>
            <person name="Kjaerbolling I."/>
            <person name="Vesth T.C."/>
            <person name="Frisvad J.C."/>
            <person name="Nybo J.L."/>
            <person name="Theobald S."/>
            <person name="Kildgaard S."/>
            <person name="Petersen T.I."/>
            <person name="Kuo A."/>
            <person name="Sato A."/>
            <person name="Lyhne E.K."/>
            <person name="Kogle M.E."/>
            <person name="Wiebenga A."/>
            <person name="Kun R.S."/>
            <person name="Lubbers R.J."/>
            <person name="Makela M.R."/>
            <person name="Barry K."/>
            <person name="Chovatia M."/>
            <person name="Clum A."/>
            <person name="Daum C."/>
            <person name="Haridas S."/>
            <person name="He G."/>
            <person name="LaButti K."/>
            <person name="Lipzen A."/>
            <person name="Mondo S."/>
            <person name="Pangilinan J."/>
            <person name="Riley R."/>
            <person name="Salamov A."/>
            <person name="Simmons B.A."/>
            <person name="Magnuson J.K."/>
            <person name="Henrissat B."/>
            <person name="Mortensen U.H."/>
            <person name="Larsen T.O."/>
            <person name="De vries R.P."/>
            <person name="Grigoriev I.V."/>
            <person name="Machida M."/>
            <person name="Baker S.E."/>
            <person name="Andersen M.R."/>
        </authorList>
    </citation>
    <scope>NUCLEOTIDE SEQUENCE [LARGE SCALE GENOMIC DNA]</scope>
    <source>
        <strain evidence="7 8">CBS 117618</strain>
    </source>
</reference>
<name>A0A5N6E6K8_ASPPA</name>
<dbReference type="GO" id="GO:0008677">
    <property type="term" value="F:2-dehydropantoate 2-reductase activity"/>
    <property type="evidence" value="ECO:0007669"/>
    <property type="project" value="UniProtKB-EC"/>
</dbReference>
<evidence type="ECO:0000256" key="1">
    <source>
        <dbReference type="ARBA" id="ARBA00007870"/>
    </source>
</evidence>
<dbReference type="InterPro" id="IPR051402">
    <property type="entry name" value="KPR-Related"/>
</dbReference>
<dbReference type="PANTHER" id="PTHR21708:SF30">
    <property type="entry name" value="2-DEHYDROPANTOATE 2-REDUCTASE-RELATED"/>
    <property type="match status" value="1"/>
</dbReference>
<comment type="catalytic activity">
    <reaction evidence="4">
        <text>(R)-pantoate + NADP(+) = 2-dehydropantoate + NADPH + H(+)</text>
        <dbReference type="Rhea" id="RHEA:16233"/>
        <dbReference type="ChEBI" id="CHEBI:11561"/>
        <dbReference type="ChEBI" id="CHEBI:15378"/>
        <dbReference type="ChEBI" id="CHEBI:15980"/>
        <dbReference type="ChEBI" id="CHEBI:57783"/>
        <dbReference type="ChEBI" id="CHEBI:58349"/>
        <dbReference type="EC" id="1.1.1.169"/>
    </reaction>
</comment>
<dbReference type="InterPro" id="IPR008927">
    <property type="entry name" value="6-PGluconate_DH-like_C_sf"/>
</dbReference>
<dbReference type="GO" id="GO:0015940">
    <property type="term" value="P:pantothenate biosynthetic process"/>
    <property type="evidence" value="ECO:0007669"/>
    <property type="project" value="InterPro"/>
</dbReference>
<gene>
    <name evidence="7" type="ORF">BDV34DRAFT_63541</name>
</gene>
<evidence type="ECO:0000259" key="5">
    <source>
        <dbReference type="Pfam" id="PF02558"/>
    </source>
</evidence>
<feature type="domain" description="Ketopantoate reductase C-terminal" evidence="6">
    <location>
        <begin position="202"/>
        <end position="322"/>
    </location>
</feature>
<dbReference type="VEuPathDB" id="FungiDB:BDV34DRAFT_63541"/>
<comment type="similarity">
    <text evidence="1 4">Belongs to the ketopantoate reductase family.</text>
</comment>
<dbReference type="Proteomes" id="UP000326532">
    <property type="component" value="Unassembled WGS sequence"/>
</dbReference>
<proteinExistence type="inferred from homology"/>
<dbReference type="FunFam" id="1.10.1040.10:FF:000017">
    <property type="entry name" value="2-dehydropantoate 2-reductase"/>
    <property type="match status" value="1"/>
</dbReference>
<dbReference type="Gene3D" id="3.40.50.720">
    <property type="entry name" value="NAD(P)-binding Rossmann-like Domain"/>
    <property type="match status" value="1"/>
</dbReference>
<dbReference type="Pfam" id="PF02558">
    <property type="entry name" value="ApbA"/>
    <property type="match status" value="1"/>
</dbReference>
<dbReference type="PANTHER" id="PTHR21708">
    <property type="entry name" value="PROBABLE 2-DEHYDROPANTOATE 2-REDUCTASE"/>
    <property type="match status" value="1"/>
</dbReference>
<evidence type="ECO:0000256" key="2">
    <source>
        <dbReference type="ARBA" id="ARBA00022857"/>
    </source>
</evidence>
<sequence>MAKSRVLVVGTGGIGTVCAYALEHGGLAEVTTVMRSTYDRAIKQGIDIDSVDFGHDIRSWRPTAITRSVPDVSKQGIKPFEFIVVTTKNIPDVPPTVADIIAPAVTPGKTSIVLAQNGLNIEIPLAARFPTNPLISSVVFTGASILPNGTILHSDTDMQRIGPFSSPLVPAQVAEEAARCYVSLYNPNGNFDIILDADVPVMRWRKLAYNSSFNAVATVLQMDTSRIRMCQNVVEELVIPIILEIRAAAAAKGITLQEDLVHAVMTQDGAESFFKPSMLQDYEKGNLMEIENLVGEPLREGEALGVSMPTLRLIYNLVKGLQVKIMEEKGLWEARYQPDNAYK</sequence>
<dbReference type="OMA" id="FKPSMLQ"/>
<dbReference type="InterPro" id="IPR036291">
    <property type="entry name" value="NAD(P)-bd_dom_sf"/>
</dbReference>
<dbReference type="InterPro" id="IPR013332">
    <property type="entry name" value="KPR_N"/>
</dbReference>
<dbReference type="InterPro" id="IPR013752">
    <property type="entry name" value="KPA_reductase"/>
</dbReference>
<protein>
    <recommendedName>
        <fullName evidence="4">2-dehydropantoate 2-reductase</fullName>
        <ecNumber evidence="4">1.1.1.169</ecNumber>
    </recommendedName>
    <alternativeName>
        <fullName evidence="4">Ketopantoate reductase</fullName>
    </alternativeName>
</protein>
<keyword evidence="2 4" id="KW-0521">NADP</keyword>
<keyword evidence="3 4" id="KW-0560">Oxidoreductase</keyword>
<evidence type="ECO:0000259" key="6">
    <source>
        <dbReference type="Pfam" id="PF08546"/>
    </source>
</evidence>
<dbReference type="EC" id="1.1.1.169" evidence="4"/>
<evidence type="ECO:0000313" key="7">
    <source>
        <dbReference type="EMBL" id="KAB8212100.1"/>
    </source>
</evidence>
<accession>A0A5N6E6K8</accession>
<comment type="function">
    <text evidence="4">Catalyzes the NADPH-dependent reduction of ketopantoate into pantoic acid.</text>
</comment>
<feature type="domain" description="Ketopantoate reductase N-terminal" evidence="5">
    <location>
        <begin position="6"/>
        <end position="164"/>
    </location>
</feature>
<evidence type="ECO:0000256" key="4">
    <source>
        <dbReference type="RuleBase" id="RU362068"/>
    </source>
</evidence>
<keyword evidence="8" id="KW-1185">Reference proteome</keyword>
<evidence type="ECO:0000313" key="8">
    <source>
        <dbReference type="Proteomes" id="UP000326532"/>
    </source>
</evidence>
<dbReference type="EMBL" id="ML734937">
    <property type="protein sequence ID" value="KAB8212100.1"/>
    <property type="molecule type" value="Genomic_DNA"/>
</dbReference>
<dbReference type="Gene3D" id="1.10.1040.10">
    <property type="entry name" value="N-(1-d-carboxylethyl)-l-norvaline Dehydrogenase, domain 2"/>
    <property type="match status" value="1"/>
</dbReference>
<dbReference type="InterPro" id="IPR013328">
    <property type="entry name" value="6PGD_dom2"/>
</dbReference>
<dbReference type="InterPro" id="IPR003710">
    <property type="entry name" value="ApbA"/>
</dbReference>
<dbReference type="Pfam" id="PF08546">
    <property type="entry name" value="ApbA_C"/>
    <property type="match status" value="1"/>
</dbReference>
<organism evidence="7 8">
    <name type="scientific">Aspergillus parasiticus</name>
    <dbReference type="NCBI Taxonomy" id="5067"/>
    <lineage>
        <taxon>Eukaryota</taxon>
        <taxon>Fungi</taxon>
        <taxon>Dikarya</taxon>
        <taxon>Ascomycota</taxon>
        <taxon>Pezizomycotina</taxon>
        <taxon>Eurotiomycetes</taxon>
        <taxon>Eurotiomycetidae</taxon>
        <taxon>Eurotiales</taxon>
        <taxon>Aspergillaceae</taxon>
        <taxon>Aspergillus</taxon>
        <taxon>Aspergillus subgen. Circumdati</taxon>
    </lineage>
</organism>
<dbReference type="AlphaFoldDB" id="A0A5N6E6K8"/>
<dbReference type="GO" id="GO:0005737">
    <property type="term" value="C:cytoplasm"/>
    <property type="evidence" value="ECO:0007669"/>
    <property type="project" value="TreeGrafter"/>
</dbReference>
<dbReference type="SUPFAM" id="SSF51735">
    <property type="entry name" value="NAD(P)-binding Rossmann-fold domains"/>
    <property type="match status" value="1"/>
</dbReference>